<dbReference type="Pfam" id="PF13568">
    <property type="entry name" value="OMP_b-brl_2"/>
    <property type="match status" value="1"/>
</dbReference>
<feature type="chain" id="PRO_5015976648" evidence="1">
    <location>
        <begin position="23"/>
        <end position="220"/>
    </location>
</feature>
<feature type="signal peptide" evidence="1">
    <location>
        <begin position="1"/>
        <end position="22"/>
    </location>
</feature>
<accession>A0A2V3PVX9</accession>
<proteinExistence type="predicted"/>
<dbReference type="Proteomes" id="UP000247973">
    <property type="component" value="Unassembled WGS sequence"/>
</dbReference>
<reference evidence="3 4" key="1">
    <citation type="submission" date="2018-03" db="EMBL/GenBank/DDBJ databases">
        <title>Genomic Encyclopedia of Archaeal and Bacterial Type Strains, Phase II (KMG-II): from individual species to whole genera.</title>
        <authorList>
            <person name="Goeker M."/>
        </authorList>
    </citation>
    <scope>NUCLEOTIDE SEQUENCE [LARGE SCALE GENOMIC DNA]</scope>
    <source>
        <strain evidence="3 4">DSM 100214</strain>
    </source>
</reference>
<protein>
    <submittedName>
        <fullName evidence="3">Outer membrane protein with beta-barrel domain</fullName>
    </submittedName>
</protein>
<dbReference type="OrthoDB" id="1429208at2"/>
<sequence length="220" mass="24172">MKTIYKLSIIMAMLFMGFGASAQHVLPVRFTLEGGLNLSNSSWNAGPLDKKARAGFQVGMMVEYPVTDIFYVQSGLSYTRKGAKVEGFREEGNIDSNREITMNQMYLQIPLYAAYKIQVVPGTKIVFNAGAYFAQGIAGTSKVPGKVTFWNEHYLASGEFSTFGGQNSLSRFDFGLGGGAGIEFASVVVTLRYELGLRDIGKNDLSYKNRNAALTLGYRF</sequence>
<feature type="domain" description="Outer membrane protein beta-barrel" evidence="2">
    <location>
        <begin position="26"/>
        <end position="200"/>
    </location>
</feature>
<comment type="caution">
    <text evidence="3">The sequence shown here is derived from an EMBL/GenBank/DDBJ whole genome shotgun (WGS) entry which is preliminary data.</text>
</comment>
<evidence type="ECO:0000313" key="4">
    <source>
        <dbReference type="Proteomes" id="UP000247973"/>
    </source>
</evidence>
<dbReference type="RefSeq" id="WP_110309027.1">
    <property type="nucleotide sequence ID" value="NZ_QICL01000001.1"/>
</dbReference>
<evidence type="ECO:0000259" key="2">
    <source>
        <dbReference type="Pfam" id="PF13568"/>
    </source>
</evidence>
<dbReference type="EMBL" id="QICL01000001">
    <property type="protein sequence ID" value="PXV69066.1"/>
    <property type="molecule type" value="Genomic_DNA"/>
</dbReference>
<dbReference type="InterPro" id="IPR025665">
    <property type="entry name" value="Beta-barrel_OMP_2"/>
</dbReference>
<organism evidence="3 4">
    <name type="scientific">Dysgonomonas alginatilytica</name>
    <dbReference type="NCBI Taxonomy" id="1605892"/>
    <lineage>
        <taxon>Bacteria</taxon>
        <taxon>Pseudomonadati</taxon>
        <taxon>Bacteroidota</taxon>
        <taxon>Bacteroidia</taxon>
        <taxon>Bacteroidales</taxon>
        <taxon>Dysgonomonadaceae</taxon>
        <taxon>Dysgonomonas</taxon>
    </lineage>
</organism>
<name>A0A2V3PVX9_9BACT</name>
<dbReference type="AlphaFoldDB" id="A0A2V3PVX9"/>
<gene>
    <name evidence="3" type="ORF">CLV62_101335</name>
</gene>
<evidence type="ECO:0000256" key="1">
    <source>
        <dbReference type="SAM" id="SignalP"/>
    </source>
</evidence>
<keyword evidence="4" id="KW-1185">Reference proteome</keyword>
<evidence type="ECO:0000313" key="3">
    <source>
        <dbReference type="EMBL" id="PXV69066.1"/>
    </source>
</evidence>
<keyword evidence="1" id="KW-0732">Signal</keyword>